<dbReference type="STRING" id="1249933.SAMN04489797_0143"/>
<dbReference type="RefSeq" id="WP_092443271.1">
    <property type="nucleotide sequence ID" value="NZ_LT629774.1"/>
</dbReference>
<reference evidence="1 2" key="1">
    <citation type="submission" date="2016-10" db="EMBL/GenBank/DDBJ databases">
        <authorList>
            <person name="Varghese N."/>
            <person name="Submissions S."/>
        </authorList>
    </citation>
    <scope>NUCLEOTIDE SEQUENCE [LARGE SCALE GENOMIC DNA]</scope>
    <source>
        <strain evidence="1 2">RHA_55</strain>
    </source>
</reference>
<organism evidence="1 2">
    <name type="scientific">Winogradskyella sediminis</name>
    <dbReference type="NCBI Taxonomy" id="1382466"/>
    <lineage>
        <taxon>Bacteria</taxon>
        <taxon>Pseudomonadati</taxon>
        <taxon>Bacteroidota</taxon>
        <taxon>Flavobacteriia</taxon>
        <taxon>Flavobacteriales</taxon>
        <taxon>Flavobacteriaceae</taxon>
        <taxon>Winogradskyella</taxon>
    </lineage>
</organism>
<evidence type="ECO:0000313" key="1">
    <source>
        <dbReference type="EMBL" id="SDR79490.1"/>
    </source>
</evidence>
<accession>A0A1H1LYM9</accession>
<dbReference type="AlphaFoldDB" id="A0A1H1LYM9"/>
<gene>
    <name evidence="1" type="ORF">SAMN04489797_0143</name>
</gene>
<evidence type="ECO:0000313" key="2">
    <source>
        <dbReference type="Proteomes" id="UP000198963"/>
    </source>
</evidence>
<dbReference type="EMBL" id="LT629774">
    <property type="protein sequence ID" value="SDR79490.1"/>
    <property type="molecule type" value="Genomic_DNA"/>
</dbReference>
<sequence>MKNRISFLFLVGCITFGFCQSEYDKKYGHYESLNLGVGYSYSFSDSNKKDFHLLYIGLNKTNYGGRHGGGYQYGIGTEIGLNTEKFTIGPKISGTFYFQFIAIGTELITYTDFDRWTLRLVPFIGIGSEKLKLTLNPQVILTNKNFQPVNKSLLNLSVNLSLDRKK</sequence>
<keyword evidence="2" id="KW-1185">Reference proteome</keyword>
<proteinExistence type="predicted"/>
<protein>
    <recommendedName>
        <fullName evidence="3">Outer membrane protein beta-barrel domain-containing protein</fullName>
    </recommendedName>
</protein>
<name>A0A1H1LYM9_9FLAO</name>
<evidence type="ECO:0008006" key="3">
    <source>
        <dbReference type="Google" id="ProtNLM"/>
    </source>
</evidence>
<dbReference type="Proteomes" id="UP000198963">
    <property type="component" value="Chromosome I"/>
</dbReference>